<keyword evidence="2 5" id="KW-0808">Transferase</keyword>
<comment type="caution">
    <text evidence="8">The sequence shown here is derived from an EMBL/GenBank/DDBJ whole genome shotgun (WGS) entry which is preliminary data.</text>
</comment>
<accession>A0A318EHL4</accession>
<dbReference type="EC" id="2.1.1.297" evidence="5"/>
<dbReference type="InterPro" id="IPR040758">
    <property type="entry name" value="PrmC_N"/>
</dbReference>
<dbReference type="RefSeq" id="WP_110263544.1">
    <property type="nucleotide sequence ID" value="NZ_CAKZQT010000007.1"/>
</dbReference>
<dbReference type="InterPro" id="IPR002052">
    <property type="entry name" value="DNA_methylase_N6_adenine_CS"/>
</dbReference>
<dbReference type="EMBL" id="QICN01000001">
    <property type="protein sequence ID" value="PXV71430.1"/>
    <property type="molecule type" value="Genomic_DNA"/>
</dbReference>
<name>A0A318EHL4_9GAMM</name>
<dbReference type="InterPro" id="IPR019874">
    <property type="entry name" value="RF_methyltr_PrmC"/>
</dbReference>
<evidence type="ECO:0000313" key="9">
    <source>
        <dbReference type="Proteomes" id="UP000248330"/>
    </source>
</evidence>
<feature type="binding site" evidence="5">
    <location>
        <begin position="119"/>
        <end position="123"/>
    </location>
    <ligand>
        <name>S-adenosyl-L-methionine</name>
        <dbReference type="ChEBI" id="CHEBI:59789"/>
    </ligand>
</feature>
<dbReference type="Pfam" id="PF17827">
    <property type="entry name" value="PrmC_N"/>
    <property type="match status" value="1"/>
</dbReference>
<evidence type="ECO:0000256" key="3">
    <source>
        <dbReference type="ARBA" id="ARBA00022691"/>
    </source>
</evidence>
<feature type="binding site" evidence="5">
    <location>
        <begin position="185"/>
        <end position="188"/>
    </location>
    <ligand>
        <name>substrate</name>
    </ligand>
</feature>
<dbReference type="AlphaFoldDB" id="A0A318EHL4"/>
<evidence type="ECO:0000256" key="5">
    <source>
        <dbReference type="HAMAP-Rule" id="MF_02126"/>
    </source>
</evidence>
<comment type="catalytic activity">
    <reaction evidence="4 5">
        <text>L-glutaminyl-[peptide chain release factor] + S-adenosyl-L-methionine = N(5)-methyl-L-glutaminyl-[peptide chain release factor] + S-adenosyl-L-homocysteine + H(+)</text>
        <dbReference type="Rhea" id="RHEA:42896"/>
        <dbReference type="Rhea" id="RHEA-COMP:10271"/>
        <dbReference type="Rhea" id="RHEA-COMP:10272"/>
        <dbReference type="ChEBI" id="CHEBI:15378"/>
        <dbReference type="ChEBI" id="CHEBI:30011"/>
        <dbReference type="ChEBI" id="CHEBI:57856"/>
        <dbReference type="ChEBI" id="CHEBI:59789"/>
        <dbReference type="ChEBI" id="CHEBI:61891"/>
        <dbReference type="EC" id="2.1.1.297"/>
    </reaction>
</comment>
<keyword evidence="9" id="KW-1185">Reference proteome</keyword>
<reference evidence="8 9" key="1">
    <citation type="submission" date="2018-04" db="EMBL/GenBank/DDBJ databases">
        <title>Genomic Encyclopedia of Type Strains, Phase IV (KMG-IV): sequencing the most valuable type-strain genomes for metagenomic binning, comparative biology and taxonomic classification.</title>
        <authorList>
            <person name="Goeker M."/>
        </authorList>
    </citation>
    <scope>NUCLEOTIDE SEQUENCE [LARGE SCALE GENOMIC DNA]</scope>
    <source>
        <strain evidence="8 9">DSM 104150</strain>
    </source>
</reference>
<evidence type="ECO:0000256" key="2">
    <source>
        <dbReference type="ARBA" id="ARBA00022679"/>
    </source>
</evidence>
<keyword evidence="1 5" id="KW-0489">Methyltransferase</keyword>
<sequence>MKLGEALMAAQARIAAISDSPRLDAELLFGHVSGLGRAQVYARLSEAVDTAELARFEALAARRARGEPVAYLTGRRGFWNLDLRVSPAVLVPRPETELLVEWGLTLLAGRTGPRIADLGTGSGAIALALAGERSDARVEATDASADALAVARANAQALGLEQVRFTQGHWLEALAPHAYDLLVSNPPYIAHADPHLEALRFEPLTALTDGADGLNPLREIIGGARGHLLAGGWLLVEHGYDQGAAVRELFGQAGFVDVTTRRDYGGQERATAGRRGET</sequence>
<dbReference type="NCBIfam" id="TIGR00536">
    <property type="entry name" value="hemK_fam"/>
    <property type="match status" value="1"/>
</dbReference>
<evidence type="ECO:0000313" key="8">
    <source>
        <dbReference type="EMBL" id="PXV71430.1"/>
    </source>
</evidence>
<proteinExistence type="inferred from homology"/>
<dbReference type="InterPro" id="IPR004556">
    <property type="entry name" value="HemK-like"/>
</dbReference>
<dbReference type="SUPFAM" id="SSF53335">
    <property type="entry name" value="S-adenosyl-L-methionine-dependent methyltransferases"/>
    <property type="match status" value="1"/>
</dbReference>
<dbReference type="GO" id="GO:0102559">
    <property type="term" value="F:peptide chain release factor N(5)-glutamine methyltransferase activity"/>
    <property type="evidence" value="ECO:0007669"/>
    <property type="project" value="UniProtKB-EC"/>
</dbReference>
<dbReference type="InterPro" id="IPR007848">
    <property type="entry name" value="Small_mtfrase_dom"/>
</dbReference>
<protein>
    <recommendedName>
        <fullName evidence="5">Release factor glutamine methyltransferase</fullName>
        <shortName evidence="5">RF MTase</shortName>
        <ecNumber evidence="5">2.1.1.297</ecNumber>
    </recommendedName>
    <alternativeName>
        <fullName evidence="5">N5-glutamine methyltransferase PrmC</fullName>
    </alternativeName>
    <alternativeName>
        <fullName evidence="5">Protein-(glutamine-N5) MTase PrmC</fullName>
    </alternativeName>
    <alternativeName>
        <fullName evidence="5">Protein-glutamine N-methyltransferase PrmC</fullName>
    </alternativeName>
</protein>
<dbReference type="CDD" id="cd02440">
    <property type="entry name" value="AdoMet_MTases"/>
    <property type="match status" value="1"/>
</dbReference>
<feature type="binding site" evidence="5">
    <location>
        <position position="185"/>
    </location>
    <ligand>
        <name>S-adenosyl-L-methionine</name>
        <dbReference type="ChEBI" id="CHEBI:59789"/>
    </ligand>
</feature>
<feature type="binding site" evidence="5">
    <location>
        <position position="142"/>
    </location>
    <ligand>
        <name>S-adenosyl-L-methionine</name>
        <dbReference type="ChEBI" id="CHEBI:59789"/>
    </ligand>
</feature>
<dbReference type="PANTHER" id="PTHR18895:SF74">
    <property type="entry name" value="MTRF1L RELEASE FACTOR GLUTAMINE METHYLTRANSFERASE"/>
    <property type="match status" value="1"/>
</dbReference>
<dbReference type="InterPro" id="IPR050320">
    <property type="entry name" value="N5-glutamine_MTase"/>
</dbReference>
<feature type="domain" description="Methyltransferase small" evidence="6">
    <location>
        <begin position="107"/>
        <end position="193"/>
    </location>
</feature>
<comment type="function">
    <text evidence="5">Methylates the class 1 translation termination release factors RF1/PrfA and RF2/PrfB on the glutamine residue of the universally conserved GGQ motif.</text>
</comment>
<evidence type="ECO:0000259" key="6">
    <source>
        <dbReference type="Pfam" id="PF05175"/>
    </source>
</evidence>
<dbReference type="PANTHER" id="PTHR18895">
    <property type="entry name" value="HEMK METHYLTRANSFERASE"/>
    <property type="match status" value="1"/>
</dbReference>
<dbReference type="FunFam" id="3.40.50.150:FF:000053">
    <property type="entry name" value="Release factor glutamine methyltransferase"/>
    <property type="match status" value="1"/>
</dbReference>
<dbReference type="Gene3D" id="1.10.8.10">
    <property type="entry name" value="DNA helicase RuvA subunit, C-terminal domain"/>
    <property type="match status" value="1"/>
</dbReference>
<dbReference type="OrthoDB" id="9800643at2"/>
<keyword evidence="3 5" id="KW-0949">S-adenosyl-L-methionine</keyword>
<dbReference type="NCBIfam" id="TIGR03534">
    <property type="entry name" value="RF_mod_PrmC"/>
    <property type="match status" value="1"/>
</dbReference>
<dbReference type="PROSITE" id="PS00092">
    <property type="entry name" value="N6_MTASE"/>
    <property type="match status" value="1"/>
</dbReference>
<dbReference type="Pfam" id="PF05175">
    <property type="entry name" value="MTS"/>
    <property type="match status" value="1"/>
</dbReference>
<evidence type="ECO:0000256" key="4">
    <source>
        <dbReference type="ARBA" id="ARBA00048391"/>
    </source>
</evidence>
<dbReference type="GO" id="GO:0032259">
    <property type="term" value="P:methylation"/>
    <property type="evidence" value="ECO:0007669"/>
    <property type="project" value="UniProtKB-KW"/>
</dbReference>
<evidence type="ECO:0000259" key="7">
    <source>
        <dbReference type="Pfam" id="PF17827"/>
    </source>
</evidence>
<evidence type="ECO:0000256" key="1">
    <source>
        <dbReference type="ARBA" id="ARBA00022603"/>
    </source>
</evidence>
<gene>
    <name evidence="5" type="primary">prmC</name>
    <name evidence="8" type="ORF">C8D93_101481</name>
</gene>
<dbReference type="Proteomes" id="UP000248330">
    <property type="component" value="Unassembled WGS sequence"/>
</dbReference>
<dbReference type="GO" id="GO:0003676">
    <property type="term" value="F:nucleic acid binding"/>
    <property type="evidence" value="ECO:0007669"/>
    <property type="project" value="InterPro"/>
</dbReference>
<dbReference type="HAMAP" id="MF_02126">
    <property type="entry name" value="RF_methyltr_PrmC"/>
    <property type="match status" value="1"/>
</dbReference>
<dbReference type="Gene3D" id="3.40.50.150">
    <property type="entry name" value="Vaccinia Virus protein VP39"/>
    <property type="match status" value="1"/>
</dbReference>
<feature type="domain" description="Release factor glutamine methyltransferase N-terminal" evidence="7">
    <location>
        <begin position="5"/>
        <end position="74"/>
    </location>
</feature>
<dbReference type="InterPro" id="IPR029063">
    <property type="entry name" value="SAM-dependent_MTases_sf"/>
</dbReference>
<feature type="binding site" evidence="5">
    <location>
        <position position="170"/>
    </location>
    <ligand>
        <name>S-adenosyl-L-methionine</name>
        <dbReference type="ChEBI" id="CHEBI:59789"/>
    </ligand>
</feature>
<comment type="similarity">
    <text evidence="5">Belongs to the protein N5-glutamine methyltransferase family. PrmC subfamily.</text>
</comment>
<organism evidence="8 9">
    <name type="scientific">Sinimarinibacterium flocculans</name>
    <dbReference type="NCBI Taxonomy" id="985250"/>
    <lineage>
        <taxon>Bacteria</taxon>
        <taxon>Pseudomonadati</taxon>
        <taxon>Pseudomonadota</taxon>
        <taxon>Gammaproteobacteria</taxon>
        <taxon>Nevskiales</taxon>
        <taxon>Nevskiaceae</taxon>
        <taxon>Sinimarinibacterium</taxon>
    </lineage>
</organism>